<keyword evidence="6" id="KW-0732">Signal</keyword>
<dbReference type="Proteomes" id="UP001630127">
    <property type="component" value="Unassembled WGS sequence"/>
</dbReference>
<dbReference type="CDD" id="cd11013">
    <property type="entry name" value="Plantacyanin"/>
    <property type="match status" value="1"/>
</dbReference>
<proteinExistence type="predicted"/>
<dbReference type="PANTHER" id="PTHR33021">
    <property type="entry name" value="BLUE COPPER PROTEIN"/>
    <property type="match status" value="1"/>
</dbReference>
<dbReference type="EMBL" id="JBJUIK010000001">
    <property type="protein sequence ID" value="KAL3538567.1"/>
    <property type="molecule type" value="Genomic_DNA"/>
</dbReference>
<comment type="caution">
    <text evidence="8">The sequence shown here is derived from an EMBL/GenBank/DDBJ whole genome shotgun (WGS) entry which is preliminary data.</text>
</comment>
<dbReference type="InterPro" id="IPR041844">
    <property type="entry name" value="Plantacyanin"/>
</dbReference>
<reference evidence="8 9" key="1">
    <citation type="submission" date="2024-11" db="EMBL/GenBank/DDBJ databases">
        <title>A near-complete genome assembly of Cinchona calisaya.</title>
        <authorList>
            <person name="Lian D.C."/>
            <person name="Zhao X.W."/>
            <person name="Wei L."/>
        </authorList>
    </citation>
    <scope>NUCLEOTIDE SEQUENCE [LARGE SCALE GENOMIC DNA]</scope>
    <source>
        <tissue evidence="8">Nenye</tissue>
    </source>
</reference>
<organism evidence="8 9">
    <name type="scientific">Cinchona calisaya</name>
    <dbReference type="NCBI Taxonomy" id="153742"/>
    <lineage>
        <taxon>Eukaryota</taxon>
        <taxon>Viridiplantae</taxon>
        <taxon>Streptophyta</taxon>
        <taxon>Embryophyta</taxon>
        <taxon>Tracheophyta</taxon>
        <taxon>Spermatophyta</taxon>
        <taxon>Magnoliopsida</taxon>
        <taxon>eudicotyledons</taxon>
        <taxon>Gunneridae</taxon>
        <taxon>Pentapetalae</taxon>
        <taxon>asterids</taxon>
        <taxon>lamiids</taxon>
        <taxon>Gentianales</taxon>
        <taxon>Rubiaceae</taxon>
        <taxon>Cinchonoideae</taxon>
        <taxon>Cinchoneae</taxon>
        <taxon>Cinchona</taxon>
    </lineage>
</organism>
<keyword evidence="1" id="KW-0479">Metal-binding</keyword>
<sequence>MCKIKGITIFGMMVLLCNIASATTFIVGDIKGWTYNSVGWPNGKSFKAGDVLVFNYVPKYHNVVVVDKASYGKCTTPEGAKVYYSGHDEITLEKGEHFFICDFPGHCEGGEMKIAVTVT</sequence>
<evidence type="ECO:0000256" key="3">
    <source>
        <dbReference type="ARBA" id="ARBA00023157"/>
    </source>
</evidence>
<dbReference type="SUPFAM" id="SSF49503">
    <property type="entry name" value="Cupredoxins"/>
    <property type="match status" value="1"/>
</dbReference>
<dbReference type="GO" id="GO:0046872">
    <property type="term" value="F:metal ion binding"/>
    <property type="evidence" value="ECO:0007669"/>
    <property type="project" value="UniProtKB-KW"/>
</dbReference>
<dbReference type="PROSITE" id="PS51485">
    <property type="entry name" value="PHYTOCYANIN"/>
    <property type="match status" value="1"/>
</dbReference>
<dbReference type="Pfam" id="PF02298">
    <property type="entry name" value="Cu_bind_like"/>
    <property type="match status" value="1"/>
</dbReference>
<dbReference type="AlphaFoldDB" id="A0ABD3B4U6"/>
<name>A0ABD3B4U6_9GENT</name>
<protein>
    <recommendedName>
        <fullName evidence="4">Basic blue protein</fullName>
    </recommendedName>
    <alternativeName>
        <fullName evidence="5">Plantacyanin</fullName>
    </alternativeName>
</protein>
<keyword evidence="9" id="KW-1185">Reference proteome</keyword>
<evidence type="ECO:0000256" key="4">
    <source>
        <dbReference type="ARBA" id="ARBA00071970"/>
    </source>
</evidence>
<dbReference type="PANTHER" id="PTHR33021:SF193">
    <property type="entry name" value="OS06G0218600 PROTEIN"/>
    <property type="match status" value="1"/>
</dbReference>
<dbReference type="Gene3D" id="2.60.40.420">
    <property type="entry name" value="Cupredoxins - blue copper proteins"/>
    <property type="match status" value="1"/>
</dbReference>
<dbReference type="InterPro" id="IPR008972">
    <property type="entry name" value="Cupredoxin"/>
</dbReference>
<accession>A0ABD3B4U6</accession>
<feature type="chain" id="PRO_5044791746" description="Basic blue protein" evidence="6">
    <location>
        <begin position="23"/>
        <end position="119"/>
    </location>
</feature>
<evidence type="ECO:0000256" key="2">
    <source>
        <dbReference type="ARBA" id="ARBA00023008"/>
    </source>
</evidence>
<evidence type="ECO:0000313" key="9">
    <source>
        <dbReference type="Proteomes" id="UP001630127"/>
    </source>
</evidence>
<dbReference type="FunFam" id="2.60.40.420:FF:000013">
    <property type="entry name" value="basic blue protein-like"/>
    <property type="match status" value="1"/>
</dbReference>
<feature type="domain" description="Phytocyanin" evidence="7">
    <location>
        <begin position="23"/>
        <end position="119"/>
    </location>
</feature>
<dbReference type="InterPro" id="IPR039391">
    <property type="entry name" value="Phytocyanin-like"/>
</dbReference>
<evidence type="ECO:0000256" key="1">
    <source>
        <dbReference type="ARBA" id="ARBA00022723"/>
    </source>
</evidence>
<gene>
    <name evidence="8" type="ORF">ACH5RR_001933</name>
</gene>
<evidence type="ECO:0000256" key="5">
    <source>
        <dbReference type="ARBA" id="ARBA00082491"/>
    </source>
</evidence>
<evidence type="ECO:0000313" key="8">
    <source>
        <dbReference type="EMBL" id="KAL3538567.1"/>
    </source>
</evidence>
<evidence type="ECO:0000259" key="7">
    <source>
        <dbReference type="PROSITE" id="PS51485"/>
    </source>
</evidence>
<evidence type="ECO:0000256" key="6">
    <source>
        <dbReference type="SAM" id="SignalP"/>
    </source>
</evidence>
<keyword evidence="3" id="KW-1015">Disulfide bond</keyword>
<feature type="signal peptide" evidence="6">
    <location>
        <begin position="1"/>
        <end position="22"/>
    </location>
</feature>
<dbReference type="InterPro" id="IPR003245">
    <property type="entry name" value="Phytocyanin_dom"/>
</dbReference>
<keyword evidence="2" id="KW-0186">Copper</keyword>